<dbReference type="RefSeq" id="WP_204665089.1">
    <property type="nucleotide sequence ID" value="NZ_JAFBDT010000025.1"/>
</dbReference>
<sequence length="169" mass="18888">MKRKNTSKSIRTKLTIVPLILIFIGVLAIGVASSYFSKANIISEMERNGYYIAGQFIERIQENKNSFEIVIEQAEDKVKSTNRVVASNEESVTNQYLFRLAQQLDVFEISITDAKGQIILSNLSNRIGILVEPDAASQAVLKGETNSYFDEIEYAVYMDASGNILAHND</sequence>
<reference evidence="2 3" key="1">
    <citation type="submission" date="2021-01" db="EMBL/GenBank/DDBJ databases">
        <title>Genomic Encyclopedia of Type Strains, Phase IV (KMG-IV): sequencing the most valuable type-strain genomes for metagenomic binning, comparative biology and taxonomic classification.</title>
        <authorList>
            <person name="Goeker M."/>
        </authorList>
    </citation>
    <scope>NUCLEOTIDE SEQUENCE [LARGE SCALE GENOMIC DNA]</scope>
    <source>
        <strain evidence="2 3">DSM 24436</strain>
    </source>
</reference>
<comment type="caution">
    <text evidence="2">The sequence shown here is derived from an EMBL/GenBank/DDBJ whole genome shotgun (WGS) entry which is preliminary data.</text>
</comment>
<keyword evidence="3" id="KW-1185">Reference proteome</keyword>
<dbReference type="InterPro" id="IPR029151">
    <property type="entry name" value="Sensor-like_sf"/>
</dbReference>
<name>A0ABS2MT99_9FIRM</name>
<evidence type="ECO:0008006" key="4">
    <source>
        <dbReference type="Google" id="ProtNLM"/>
    </source>
</evidence>
<evidence type="ECO:0000313" key="3">
    <source>
        <dbReference type="Proteomes" id="UP000767854"/>
    </source>
</evidence>
<evidence type="ECO:0000256" key="1">
    <source>
        <dbReference type="SAM" id="Coils"/>
    </source>
</evidence>
<dbReference type="EMBL" id="JAFBDT010000025">
    <property type="protein sequence ID" value="MBM7562661.1"/>
    <property type="molecule type" value="Genomic_DNA"/>
</dbReference>
<organism evidence="2 3">
    <name type="scientific">Fusibacter tunisiensis</name>
    <dbReference type="NCBI Taxonomy" id="1008308"/>
    <lineage>
        <taxon>Bacteria</taxon>
        <taxon>Bacillati</taxon>
        <taxon>Bacillota</taxon>
        <taxon>Clostridia</taxon>
        <taxon>Eubacteriales</taxon>
        <taxon>Eubacteriales Family XII. Incertae Sedis</taxon>
        <taxon>Fusibacter</taxon>
    </lineage>
</organism>
<protein>
    <recommendedName>
        <fullName evidence="4">Cache domain-containing protein</fullName>
    </recommendedName>
</protein>
<evidence type="ECO:0000313" key="2">
    <source>
        <dbReference type="EMBL" id="MBM7562661.1"/>
    </source>
</evidence>
<proteinExistence type="predicted"/>
<dbReference type="SUPFAM" id="SSF103190">
    <property type="entry name" value="Sensory domain-like"/>
    <property type="match status" value="1"/>
</dbReference>
<accession>A0ABS2MT99</accession>
<dbReference type="Proteomes" id="UP000767854">
    <property type="component" value="Unassembled WGS sequence"/>
</dbReference>
<gene>
    <name evidence="2" type="ORF">JOC49_002222</name>
</gene>
<keyword evidence="1" id="KW-0175">Coiled coil</keyword>
<feature type="coiled-coil region" evidence="1">
    <location>
        <begin position="57"/>
        <end position="91"/>
    </location>
</feature>